<dbReference type="GO" id="GO:0006260">
    <property type="term" value="P:DNA replication"/>
    <property type="evidence" value="ECO:0007669"/>
    <property type="project" value="UniProtKB-UniRule"/>
</dbReference>
<dbReference type="InterPro" id="IPR003768">
    <property type="entry name" value="ScpA"/>
</dbReference>
<dbReference type="GO" id="GO:0051301">
    <property type="term" value="P:cell division"/>
    <property type="evidence" value="ECO:0007669"/>
    <property type="project" value="UniProtKB-KW"/>
</dbReference>
<dbReference type="AlphaFoldDB" id="A0A1Y0L252"/>
<organism evidence="4 5">
    <name type="scientific">Spiroplasma clarkii</name>
    <dbReference type="NCBI Taxonomy" id="2139"/>
    <lineage>
        <taxon>Bacteria</taxon>
        <taxon>Bacillati</taxon>
        <taxon>Mycoplasmatota</taxon>
        <taxon>Mollicutes</taxon>
        <taxon>Entomoplasmatales</taxon>
        <taxon>Spiroplasmataceae</taxon>
        <taxon>Spiroplasma</taxon>
    </lineage>
</organism>
<evidence type="ECO:0000313" key="4">
    <source>
        <dbReference type="EMBL" id="ATX71383.1"/>
    </source>
</evidence>
<dbReference type="PANTHER" id="PTHR33969:SF2">
    <property type="entry name" value="SEGREGATION AND CONDENSATION PROTEIN A"/>
    <property type="match status" value="1"/>
</dbReference>
<comment type="similarity">
    <text evidence="3">Belongs to the ScpA family.</text>
</comment>
<comment type="function">
    <text evidence="3">Participates in chromosomal partition during cell division. May act via the formation of a condensin-like complex containing Smc and ScpB that pull DNA away from mid-cell into both cell halves.</text>
</comment>
<keyword evidence="3" id="KW-0132">Cell division</keyword>
<evidence type="ECO:0000256" key="1">
    <source>
        <dbReference type="ARBA" id="ARBA00022829"/>
    </source>
</evidence>
<comment type="subcellular location">
    <subcellularLocation>
        <location evidence="3">Cytoplasm</location>
    </subcellularLocation>
    <text evidence="3">Associated with two foci at the outer edges of the nucleoid region in young cells, and at four foci within both cell halves in older cells.</text>
</comment>
<accession>A0A1Y0L252</accession>
<dbReference type="HAMAP" id="MF_01805">
    <property type="entry name" value="ScpA"/>
    <property type="match status" value="1"/>
</dbReference>
<gene>
    <name evidence="3 4" type="primary">scpA</name>
    <name evidence="4" type="ORF">SCLAR_v1c10830</name>
</gene>
<dbReference type="PANTHER" id="PTHR33969">
    <property type="entry name" value="SEGREGATION AND CONDENSATION PROTEIN A"/>
    <property type="match status" value="1"/>
</dbReference>
<dbReference type="EMBL" id="CP024870">
    <property type="protein sequence ID" value="ATX71383.1"/>
    <property type="molecule type" value="Genomic_DNA"/>
</dbReference>
<dbReference type="GO" id="GO:0005737">
    <property type="term" value="C:cytoplasm"/>
    <property type="evidence" value="ECO:0007669"/>
    <property type="project" value="UniProtKB-SubCell"/>
</dbReference>
<dbReference type="Pfam" id="PF02616">
    <property type="entry name" value="SMC_ScpA"/>
    <property type="match status" value="1"/>
</dbReference>
<dbReference type="OrthoDB" id="9811016at2"/>
<reference evidence="4 5" key="1">
    <citation type="submission" date="2017-11" db="EMBL/GenBank/DDBJ databases">
        <title>Complete genome sequence of Spiroplasma clarkii CN-5 (DSM 19994).</title>
        <authorList>
            <person name="Tsai Y.-M."/>
            <person name="Chang A."/>
            <person name="Lo W.-S."/>
            <person name="Kuo C.-H."/>
        </authorList>
    </citation>
    <scope>NUCLEOTIDE SEQUENCE [LARGE SCALE GENOMIC DNA]</scope>
    <source>
        <strain evidence="4 5">CN-5</strain>
    </source>
</reference>
<comment type="subunit">
    <text evidence="3">Component of a cohesin-like complex composed of ScpA, ScpB and the Smc homodimer, in which ScpA and ScpB bind to the head domain of Smc. The presence of the three proteins is required for the association of the complex with DNA.</text>
</comment>
<protein>
    <recommendedName>
        <fullName evidence="2 3">Segregation and condensation protein A</fullName>
    </recommendedName>
</protein>
<keyword evidence="5" id="KW-1185">Reference proteome</keyword>
<dbReference type="InterPro" id="IPR023093">
    <property type="entry name" value="ScpA-like_C"/>
</dbReference>
<keyword evidence="1 3" id="KW-0159">Chromosome partition</keyword>
<keyword evidence="3" id="KW-0131">Cell cycle</keyword>
<sequence>MERWQELKLHNFTGPLDLLLYMIKEKQLSIFEVNLLELSNQYLAYINSLSQLDIEIASEYLIMAAYLIELKSKLLIPKLEVEIDSNYEADQREELLARLLEYHKIKEVTAFFKEQQLEGLKLYSKPKSVFKITKIDDDSLPLAPAHIDIDKFAQIFLKVIEKNRFKTMQTNTVTSVEISPEEVARDIQQYLEEHKIEKISLEDLIAEKEFSIRMLVATFLAILDLAAKGKIDIFQADDHVMVQNLLKEEITNGI</sequence>
<dbReference type="RefSeq" id="WP_100254921.1">
    <property type="nucleotide sequence ID" value="NZ_CP015819.1"/>
</dbReference>
<proteinExistence type="inferred from homology"/>
<dbReference type="Proteomes" id="UP000231179">
    <property type="component" value="Chromosome"/>
</dbReference>
<evidence type="ECO:0000256" key="3">
    <source>
        <dbReference type="HAMAP-Rule" id="MF_01805"/>
    </source>
</evidence>
<dbReference type="GO" id="GO:0007059">
    <property type="term" value="P:chromosome segregation"/>
    <property type="evidence" value="ECO:0007669"/>
    <property type="project" value="UniProtKB-UniRule"/>
</dbReference>
<dbReference type="Gene3D" id="1.10.10.580">
    <property type="entry name" value="Structural maintenance of chromosome 1. Chain E"/>
    <property type="match status" value="1"/>
</dbReference>
<evidence type="ECO:0000313" key="5">
    <source>
        <dbReference type="Proteomes" id="UP000231179"/>
    </source>
</evidence>
<evidence type="ECO:0000256" key="2">
    <source>
        <dbReference type="ARBA" id="ARBA00044777"/>
    </source>
</evidence>
<name>A0A1Y0L252_9MOLU</name>
<keyword evidence="3" id="KW-0963">Cytoplasm</keyword>
<dbReference type="KEGG" id="scla:SCLARK_001549"/>
<dbReference type="Gene3D" id="6.10.250.2410">
    <property type="match status" value="1"/>
</dbReference>